<dbReference type="Gene3D" id="1.10.510.10">
    <property type="entry name" value="Transferase(Phosphotransferase) domain 1"/>
    <property type="match status" value="1"/>
</dbReference>
<keyword evidence="2 3" id="KW-0067">ATP-binding</keyword>
<keyword evidence="1 3" id="KW-0547">Nucleotide-binding</keyword>
<feature type="compositionally biased region" description="Basic and acidic residues" evidence="4">
    <location>
        <begin position="432"/>
        <end position="442"/>
    </location>
</feature>
<dbReference type="InterPro" id="IPR008271">
    <property type="entry name" value="Ser/Thr_kinase_AS"/>
</dbReference>
<feature type="region of interest" description="Disordered" evidence="4">
    <location>
        <begin position="393"/>
        <end position="454"/>
    </location>
</feature>
<dbReference type="Proteomes" id="UP001281761">
    <property type="component" value="Unassembled WGS sequence"/>
</dbReference>
<comment type="caution">
    <text evidence="6">The sequence shown here is derived from an EMBL/GenBank/DDBJ whole genome shotgun (WGS) entry which is preliminary data.</text>
</comment>
<evidence type="ECO:0000313" key="7">
    <source>
        <dbReference type="Proteomes" id="UP001281761"/>
    </source>
</evidence>
<dbReference type="SMART" id="SM00220">
    <property type="entry name" value="S_TKc"/>
    <property type="match status" value="1"/>
</dbReference>
<organism evidence="6 7">
    <name type="scientific">Blattamonas nauphoetae</name>
    <dbReference type="NCBI Taxonomy" id="2049346"/>
    <lineage>
        <taxon>Eukaryota</taxon>
        <taxon>Metamonada</taxon>
        <taxon>Preaxostyla</taxon>
        <taxon>Oxymonadida</taxon>
        <taxon>Blattamonas</taxon>
    </lineage>
</organism>
<evidence type="ECO:0000256" key="3">
    <source>
        <dbReference type="PROSITE-ProRule" id="PRU10141"/>
    </source>
</evidence>
<evidence type="ECO:0000256" key="4">
    <source>
        <dbReference type="SAM" id="MobiDB-lite"/>
    </source>
</evidence>
<dbReference type="EMBL" id="JARBJD010000024">
    <property type="protein sequence ID" value="KAK2960203.1"/>
    <property type="molecule type" value="Genomic_DNA"/>
</dbReference>
<dbReference type="CDD" id="cd07834">
    <property type="entry name" value="STKc_MAPK"/>
    <property type="match status" value="1"/>
</dbReference>
<dbReference type="EC" id="2.7.11.24" evidence="6"/>
<dbReference type="InterPro" id="IPR011009">
    <property type="entry name" value="Kinase-like_dom_sf"/>
</dbReference>
<dbReference type="Gene3D" id="3.30.200.20">
    <property type="entry name" value="Phosphorylase Kinase, domain 1"/>
    <property type="match status" value="1"/>
</dbReference>
<gene>
    <name evidence="6" type="ORF">BLNAU_4756</name>
</gene>
<feature type="region of interest" description="Disordered" evidence="4">
    <location>
        <begin position="476"/>
        <end position="508"/>
    </location>
</feature>
<evidence type="ECO:0000259" key="5">
    <source>
        <dbReference type="PROSITE" id="PS50011"/>
    </source>
</evidence>
<proteinExistence type="predicted"/>
<dbReference type="InterPro" id="IPR017441">
    <property type="entry name" value="Protein_kinase_ATP_BS"/>
</dbReference>
<dbReference type="InterPro" id="IPR050117">
    <property type="entry name" value="MAPK"/>
</dbReference>
<keyword evidence="7" id="KW-1185">Reference proteome</keyword>
<evidence type="ECO:0000256" key="1">
    <source>
        <dbReference type="ARBA" id="ARBA00022741"/>
    </source>
</evidence>
<feature type="binding site" evidence="3">
    <location>
        <position position="43"/>
    </location>
    <ligand>
        <name>ATP</name>
        <dbReference type="ChEBI" id="CHEBI:30616"/>
    </ligand>
</feature>
<dbReference type="PROSITE" id="PS50011">
    <property type="entry name" value="PROTEIN_KINASE_DOM"/>
    <property type="match status" value="1"/>
</dbReference>
<dbReference type="SUPFAM" id="SSF56112">
    <property type="entry name" value="Protein kinase-like (PK-like)"/>
    <property type="match status" value="1"/>
</dbReference>
<evidence type="ECO:0000313" key="6">
    <source>
        <dbReference type="EMBL" id="KAK2960203.1"/>
    </source>
</evidence>
<dbReference type="PROSITE" id="PS00107">
    <property type="entry name" value="PROTEIN_KINASE_ATP"/>
    <property type="match status" value="1"/>
</dbReference>
<keyword evidence="6" id="KW-0418">Kinase</keyword>
<keyword evidence="6" id="KW-0808">Transferase</keyword>
<dbReference type="Pfam" id="PF00069">
    <property type="entry name" value="Pkinase"/>
    <property type="match status" value="1"/>
</dbReference>
<reference evidence="6 7" key="1">
    <citation type="journal article" date="2022" name="bioRxiv">
        <title>Genomics of Preaxostyla Flagellates Illuminates Evolutionary Transitions and the Path Towards Mitochondrial Loss.</title>
        <authorList>
            <person name="Novak L.V.F."/>
            <person name="Treitli S.C."/>
            <person name="Pyrih J."/>
            <person name="Halakuc P."/>
            <person name="Pipaliya S.V."/>
            <person name="Vacek V."/>
            <person name="Brzon O."/>
            <person name="Soukal P."/>
            <person name="Eme L."/>
            <person name="Dacks J.B."/>
            <person name="Karnkowska A."/>
            <person name="Elias M."/>
            <person name="Hampl V."/>
        </authorList>
    </citation>
    <scope>NUCLEOTIDE SEQUENCE [LARGE SCALE GENOMIC DNA]</scope>
    <source>
        <strain evidence="6">NAU3</strain>
        <tissue evidence="6">Gut</tissue>
    </source>
</reference>
<dbReference type="PROSITE" id="PS00108">
    <property type="entry name" value="PROTEIN_KINASE_ST"/>
    <property type="match status" value="1"/>
</dbReference>
<dbReference type="InterPro" id="IPR000719">
    <property type="entry name" value="Prot_kinase_dom"/>
</dbReference>
<dbReference type="GO" id="GO:0004707">
    <property type="term" value="F:MAP kinase activity"/>
    <property type="evidence" value="ECO:0007669"/>
    <property type="project" value="UniProtKB-EC"/>
</dbReference>
<feature type="compositionally biased region" description="Polar residues" evidence="4">
    <location>
        <begin position="404"/>
        <end position="429"/>
    </location>
</feature>
<dbReference type="PANTHER" id="PTHR24055">
    <property type="entry name" value="MITOGEN-ACTIVATED PROTEIN KINASE"/>
    <property type="match status" value="1"/>
</dbReference>
<name>A0ABQ9Y932_9EUKA</name>
<accession>A0ABQ9Y932</accession>
<feature type="compositionally biased region" description="Polar residues" evidence="4">
    <location>
        <begin position="444"/>
        <end position="454"/>
    </location>
</feature>
<feature type="domain" description="Protein kinase" evidence="5">
    <location>
        <begin position="13"/>
        <end position="306"/>
    </location>
</feature>
<protein>
    <submittedName>
        <fullName evidence="6">Mitogen-activated protein kinase 5</fullName>
        <ecNumber evidence="6">2.7.11.24</ecNumber>
    </submittedName>
</protein>
<sequence length="568" mass="64158">MTAHYSFTVPSNYQIIKLLGKGSYGVVCSAINETTHQRVAVKKVEDVFSHRHFVKRALSEIRLLTRLKHSNIISVCDIFAPKTFNSFVDLYWTSELFDSDLHRIISSGQRLIDEHIKYFVYQITCGVRYIHSAGVIHRDLKPANILINRDCSLQIGDFGLAVTKQQPDSDPLDQTLYVQTRWYRAPELLLGNTVYDEKIDIWSLGCMILELLLRKPAFPGTCYMDQLEHYYRVLPLPTDEEYNLIEKSKARRFMRQLPHHKNSLSSFLSTHNVNASASVVQLLEKMLSFNPSNRPSATEILNHPYLSEYKGMGDESLCLNNKPQMDTQFPSDSSLSLRYESKATHSTYKHLLFQEILRFRPRALLHCDYSIPEKEREACEMANPGIHAWLDQQHSTSQKHRQLPSPNLSNPSVTSPILSVPTPLNSVSALSGKEEKHNEHHSQPLKTKQTQSTPNLVPLAQSAGITTSSTANISRQLGVDRSSYKPSLPSHSHRSNGRQVKQVSRGHRSTLSMGNLPAFTQSNPIPFNSSSQSTLMSGSRCLMSREKLIPSGRFLTSSLLNSVPNSDA</sequence>
<evidence type="ECO:0000256" key="2">
    <source>
        <dbReference type="ARBA" id="ARBA00022840"/>
    </source>
</evidence>